<evidence type="ECO:0000256" key="8">
    <source>
        <dbReference type="RuleBase" id="RU363032"/>
    </source>
</evidence>
<dbReference type="AlphaFoldDB" id="A0A562B8E4"/>
<evidence type="ECO:0000313" key="11">
    <source>
        <dbReference type="EMBL" id="TWG81249.1"/>
    </source>
</evidence>
<name>A0A562B8E4_9BURK</name>
<reference evidence="11 12" key="1">
    <citation type="submission" date="2019-07" db="EMBL/GenBank/DDBJ databases">
        <title>Genome sequencing of lignin-degrading bacterial isolates.</title>
        <authorList>
            <person name="Gladden J."/>
        </authorList>
    </citation>
    <scope>NUCLEOTIDE SEQUENCE [LARGE SCALE GENOMIC DNA]</scope>
    <source>
        <strain evidence="11 12">J11</strain>
    </source>
</reference>
<dbReference type="Gene3D" id="1.10.3720.10">
    <property type="entry name" value="MetI-like"/>
    <property type="match status" value="1"/>
</dbReference>
<evidence type="ECO:0000259" key="10">
    <source>
        <dbReference type="PROSITE" id="PS50928"/>
    </source>
</evidence>
<evidence type="ECO:0000256" key="9">
    <source>
        <dbReference type="SAM" id="MobiDB-lite"/>
    </source>
</evidence>
<feature type="transmembrane region" description="Helical" evidence="8">
    <location>
        <begin position="241"/>
        <end position="264"/>
    </location>
</feature>
<comment type="caution">
    <text evidence="11">The sequence shown here is derived from an EMBL/GenBank/DDBJ whole genome shotgun (WGS) entry which is preliminary data.</text>
</comment>
<keyword evidence="3 8" id="KW-0813">Transport</keyword>
<gene>
    <name evidence="11" type="ORF">L602_004300000150</name>
</gene>
<dbReference type="SUPFAM" id="SSF161098">
    <property type="entry name" value="MetI-like"/>
    <property type="match status" value="1"/>
</dbReference>
<dbReference type="InterPro" id="IPR000515">
    <property type="entry name" value="MetI-like"/>
</dbReference>
<evidence type="ECO:0000256" key="6">
    <source>
        <dbReference type="ARBA" id="ARBA00022989"/>
    </source>
</evidence>
<protein>
    <submittedName>
        <fullName evidence="11">Putative spermidine/putrescine transport system permease protein</fullName>
    </submittedName>
</protein>
<keyword evidence="6 8" id="KW-1133">Transmembrane helix</keyword>
<sequence>MAGPPVSIAIQPPETAGASPQRTTKARPGHVPRGIVALALVAPLLLFLLATFVVPVAVLLARSVDNREVGELLTRTASAMREWDGAALPDEGVVAALATDLRAAPRDRVATVARVLNGYRPGFRSLLIDSARTFRQAPATPSAAGGLAALVERHPAWGDIATWRALKRALPTVTDHYLLAALDLRRDDGGALSPVPADSAIYRDVLARTFTVSLSVTVGCLLLGYPLAYLMCHASPRVSRVLLLMVLLPFWTSLLVRTAAWTVVLQDHGVVNGLLAWLGLVDPAHPLKLMYNRVGVLIAMIHILLPFMVLPLHGTMKTIPASFRHAAASLGAPPWRAFVRVYLPLTLPGIAAGTLLVFMLALGYYITPALVGGTDDQMLSHYIAYFANQVSNWGMAAALGTVLLAITVVLYAVFQRVAGVDRLRIG</sequence>
<keyword evidence="12" id="KW-1185">Reference proteome</keyword>
<dbReference type="CDD" id="cd06261">
    <property type="entry name" value="TM_PBP2"/>
    <property type="match status" value="1"/>
</dbReference>
<evidence type="ECO:0000256" key="1">
    <source>
        <dbReference type="ARBA" id="ARBA00004651"/>
    </source>
</evidence>
<dbReference type="PANTHER" id="PTHR42929">
    <property type="entry name" value="INNER MEMBRANE ABC TRANSPORTER PERMEASE PROTEIN YDCU-RELATED-RELATED"/>
    <property type="match status" value="1"/>
</dbReference>
<evidence type="ECO:0000256" key="4">
    <source>
        <dbReference type="ARBA" id="ARBA00022475"/>
    </source>
</evidence>
<evidence type="ECO:0000313" key="12">
    <source>
        <dbReference type="Proteomes" id="UP000318141"/>
    </source>
</evidence>
<feature type="transmembrane region" description="Helical" evidence="8">
    <location>
        <begin position="341"/>
        <end position="366"/>
    </location>
</feature>
<comment type="subcellular location">
    <subcellularLocation>
        <location evidence="1 8">Cell membrane</location>
        <topology evidence="1 8">Multi-pass membrane protein</topology>
    </subcellularLocation>
</comment>
<dbReference type="Proteomes" id="UP000318141">
    <property type="component" value="Unassembled WGS sequence"/>
</dbReference>
<dbReference type="Pfam" id="PF00528">
    <property type="entry name" value="BPD_transp_1"/>
    <property type="match status" value="1"/>
</dbReference>
<evidence type="ECO:0000256" key="5">
    <source>
        <dbReference type="ARBA" id="ARBA00022692"/>
    </source>
</evidence>
<dbReference type="EMBL" id="VLJN01000038">
    <property type="protein sequence ID" value="TWG81249.1"/>
    <property type="molecule type" value="Genomic_DNA"/>
</dbReference>
<dbReference type="PROSITE" id="PS50928">
    <property type="entry name" value="ABC_TM1"/>
    <property type="match status" value="1"/>
</dbReference>
<evidence type="ECO:0000256" key="2">
    <source>
        <dbReference type="ARBA" id="ARBA00007069"/>
    </source>
</evidence>
<proteinExistence type="inferred from homology"/>
<feature type="transmembrane region" description="Helical" evidence="8">
    <location>
        <begin position="393"/>
        <end position="414"/>
    </location>
</feature>
<feature type="transmembrane region" description="Helical" evidence="8">
    <location>
        <begin position="35"/>
        <end position="61"/>
    </location>
</feature>
<evidence type="ECO:0000256" key="3">
    <source>
        <dbReference type="ARBA" id="ARBA00022448"/>
    </source>
</evidence>
<keyword evidence="5 8" id="KW-0812">Transmembrane</keyword>
<dbReference type="PANTHER" id="PTHR42929:SF5">
    <property type="entry name" value="ABC TRANSPORTER PERMEASE PROTEIN"/>
    <property type="match status" value="1"/>
</dbReference>
<accession>A0A562B8E4</accession>
<keyword evidence="7 8" id="KW-0472">Membrane</keyword>
<feature type="transmembrane region" description="Helical" evidence="8">
    <location>
        <begin position="290"/>
        <end position="310"/>
    </location>
</feature>
<dbReference type="OrthoDB" id="9808619at2"/>
<feature type="domain" description="ABC transmembrane type-1" evidence="10">
    <location>
        <begin position="206"/>
        <end position="414"/>
    </location>
</feature>
<feature type="region of interest" description="Disordered" evidence="9">
    <location>
        <begin position="1"/>
        <end position="28"/>
    </location>
</feature>
<comment type="similarity">
    <text evidence="2">Belongs to the binding-protein-dependent transport system permease family. CysTW subfamily.</text>
</comment>
<keyword evidence="4" id="KW-1003">Cell membrane</keyword>
<dbReference type="InterPro" id="IPR035906">
    <property type="entry name" value="MetI-like_sf"/>
</dbReference>
<organism evidence="11 12">
    <name type="scientific">Cupriavidus gilardii J11</name>
    <dbReference type="NCBI Taxonomy" id="936133"/>
    <lineage>
        <taxon>Bacteria</taxon>
        <taxon>Pseudomonadati</taxon>
        <taxon>Pseudomonadota</taxon>
        <taxon>Betaproteobacteria</taxon>
        <taxon>Burkholderiales</taxon>
        <taxon>Burkholderiaceae</taxon>
        <taxon>Cupriavidus</taxon>
    </lineage>
</organism>
<dbReference type="GO" id="GO:0005886">
    <property type="term" value="C:plasma membrane"/>
    <property type="evidence" value="ECO:0007669"/>
    <property type="project" value="UniProtKB-SubCell"/>
</dbReference>
<evidence type="ECO:0000256" key="7">
    <source>
        <dbReference type="ARBA" id="ARBA00023136"/>
    </source>
</evidence>
<feature type="transmembrane region" description="Helical" evidence="8">
    <location>
        <begin position="205"/>
        <end position="229"/>
    </location>
</feature>
<dbReference type="GO" id="GO:0055085">
    <property type="term" value="P:transmembrane transport"/>
    <property type="evidence" value="ECO:0007669"/>
    <property type="project" value="InterPro"/>
</dbReference>